<gene>
    <name evidence="2" type="ORF">MAMC_00690</name>
</gene>
<dbReference type="Proteomes" id="UP000381693">
    <property type="component" value="Unassembled WGS sequence"/>
</dbReference>
<dbReference type="EMBL" id="CABFUZ020000093">
    <property type="protein sequence ID" value="VVM05579.1"/>
    <property type="molecule type" value="Genomic_DNA"/>
</dbReference>
<proteinExistence type="predicted"/>
<evidence type="ECO:0000256" key="1">
    <source>
        <dbReference type="SAM" id="MobiDB-lite"/>
    </source>
</evidence>
<name>A0A5E6MB77_9BACT</name>
<accession>A0A5E6MB77</accession>
<dbReference type="RefSeq" id="WP_142524770.1">
    <property type="nucleotide sequence ID" value="NZ_CABFUZ020000093.1"/>
</dbReference>
<comment type="caution">
    <text evidence="2">The sequence shown here is derived from an EMBL/GenBank/DDBJ whole genome shotgun (WGS) entry which is preliminary data.</text>
</comment>
<dbReference type="OrthoDB" id="189982at2"/>
<feature type="region of interest" description="Disordered" evidence="1">
    <location>
        <begin position="401"/>
        <end position="429"/>
    </location>
</feature>
<sequence length="624" mass="69900">MPSDPQPTRPPDPDHVAILVGGEIHASADGMPLTGCHDFGNLERSLATAREQGFRDVALELSRDFQPLVDHFLVEAQALYAPDRKSNEDGHRRDENIARSVIESWVKTWEQAIKRYQVDPRDGFEWGSILMEVAWINAGNPEEPIRPHCIDVPIQKQVEAWKNGDRFYGVEGLPQSCQREIDRYVSRAEALAREGKRPSGREEKELGEGLLSRLQEGNPSFGQNSAERSAFFAQVSLLCRGGKNAEGIPFNGLDQIAAARAAHPERGYQVKTEPVDNSTYWREIHSTGASYPHLASKVQSTSQFLDARDRSMAGEIARIAASTQKETPCFGILSWNGLFHLGPSGRSISPYDLQKRETSLPEELKRRGFSEVSLYRCGQEKEDLEDRIYEMGVRIEQWKEERARKAPAKEPGEKAKAPASEKRPGDQAMLPPVSMTREGLQSLFAQLGSSKKSLTSQGLVLSPEAAGAELRGRPRTGLTPGQERFLAELRKRQAETKLDLRQQPLGVLRRAAESVLGKASARLREFPSEPSALRSLLLVERDPERKQRIAALVSRLPVRLEEESSCREQEAYYRAYRGKTEKLVCRIPEIPHPWEVSVEKPQAPFSGQKHSAIDRNRGIDRGGR</sequence>
<feature type="region of interest" description="Disordered" evidence="1">
    <location>
        <begin position="600"/>
        <end position="624"/>
    </location>
</feature>
<protein>
    <submittedName>
        <fullName evidence="2">Uncharacterized protein</fullName>
    </submittedName>
</protein>
<feature type="compositionally biased region" description="Basic and acidic residues" evidence="1">
    <location>
        <begin position="611"/>
        <end position="624"/>
    </location>
</feature>
<evidence type="ECO:0000313" key="3">
    <source>
        <dbReference type="Proteomes" id="UP000381693"/>
    </source>
</evidence>
<keyword evidence="3" id="KW-1185">Reference proteome</keyword>
<evidence type="ECO:0000313" key="2">
    <source>
        <dbReference type="EMBL" id="VVM05579.1"/>
    </source>
</evidence>
<feature type="compositionally biased region" description="Basic and acidic residues" evidence="1">
    <location>
        <begin position="401"/>
        <end position="425"/>
    </location>
</feature>
<reference evidence="2" key="1">
    <citation type="submission" date="2019-09" db="EMBL/GenBank/DDBJ databases">
        <authorList>
            <person name="Cremers G."/>
        </authorList>
    </citation>
    <scope>NUCLEOTIDE SEQUENCE [LARGE SCALE GENOMIC DNA]</scope>
    <source>
        <strain evidence="2">3B</strain>
    </source>
</reference>
<dbReference type="AlphaFoldDB" id="A0A5E6MB77"/>
<organism evidence="2 3">
    <name type="scientific">Methylacidimicrobium cyclopophantes</name>
    <dbReference type="NCBI Taxonomy" id="1041766"/>
    <lineage>
        <taxon>Bacteria</taxon>
        <taxon>Pseudomonadati</taxon>
        <taxon>Verrucomicrobiota</taxon>
        <taxon>Methylacidimicrobium</taxon>
    </lineage>
</organism>